<evidence type="ECO:0000256" key="5">
    <source>
        <dbReference type="ARBA" id="ARBA00022989"/>
    </source>
</evidence>
<dbReference type="Gene3D" id="1.20.1250.20">
    <property type="entry name" value="MFS general substrate transporter like domains"/>
    <property type="match status" value="1"/>
</dbReference>
<evidence type="ECO:0008006" key="9">
    <source>
        <dbReference type="Google" id="ProtNLM"/>
    </source>
</evidence>
<reference evidence="8" key="1">
    <citation type="submission" date="2017-05" db="UniProtKB">
        <authorList>
            <consortium name="EnsemblMetazoa"/>
        </authorList>
    </citation>
    <scope>IDENTIFICATION</scope>
</reference>
<evidence type="ECO:0000256" key="4">
    <source>
        <dbReference type="ARBA" id="ARBA00022856"/>
    </source>
</evidence>
<feature type="transmembrane region" description="Helical" evidence="7">
    <location>
        <begin position="192"/>
        <end position="212"/>
    </location>
</feature>
<protein>
    <recommendedName>
        <fullName evidence="9">Major facilitator superfamily (MFS) profile domain-containing protein</fullName>
    </recommendedName>
</protein>
<comment type="subcellular location">
    <subcellularLocation>
        <location evidence="1">Membrane</location>
        <topology evidence="1">Multi-pass membrane protein</topology>
    </subcellularLocation>
</comment>
<dbReference type="GO" id="GO:0022857">
    <property type="term" value="F:transmembrane transporter activity"/>
    <property type="evidence" value="ECO:0007669"/>
    <property type="project" value="InterPro"/>
</dbReference>
<dbReference type="EnsemblMetazoa" id="Aqu2.1.03502_001">
    <property type="protein sequence ID" value="Aqu2.1.03502_001"/>
    <property type="gene ID" value="Aqu2.1.03502"/>
</dbReference>
<dbReference type="Pfam" id="PF00854">
    <property type="entry name" value="PTR2"/>
    <property type="match status" value="1"/>
</dbReference>
<evidence type="ECO:0000256" key="6">
    <source>
        <dbReference type="ARBA" id="ARBA00023136"/>
    </source>
</evidence>
<accession>A0A1X7SN40</accession>
<dbReference type="GO" id="GO:0016020">
    <property type="term" value="C:membrane"/>
    <property type="evidence" value="ECO:0007669"/>
    <property type="project" value="UniProtKB-SubCell"/>
</dbReference>
<evidence type="ECO:0000313" key="8">
    <source>
        <dbReference type="EnsemblMetazoa" id="Aqu2.1.03502_001"/>
    </source>
</evidence>
<keyword evidence="4" id="KW-0813">Transport</keyword>
<evidence type="ECO:0000256" key="2">
    <source>
        <dbReference type="ARBA" id="ARBA00005982"/>
    </source>
</evidence>
<dbReference type="AlphaFoldDB" id="A0A1X7SN40"/>
<feature type="transmembrane region" description="Helical" evidence="7">
    <location>
        <begin position="280"/>
        <end position="301"/>
    </location>
</feature>
<dbReference type="InParanoid" id="A0A1X7SN40"/>
<dbReference type="OrthoDB" id="8904098at2759"/>
<feature type="transmembrane region" description="Helical" evidence="7">
    <location>
        <begin position="159"/>
        <end position="180"/>
    </location>
</feature>
<dbReference type="SUPFAM" id="SSF103473">
    <property type="entry name" value="MFS general substrate transporter"/>
    <property type="match status" value="1"/>
</dbReference>
<evidence type="ECO:0000256" key="1">
    <source>
        <dbReference type="ARBA" id="ARBA00004141"/>
    </source>
</evidence>
<name>A0A1X7SN40_AMPQE</name>
<dbReference type="GO" id="GO:0015833">
    <property type="term" value="P:peptide transport"/>
    <property type="evidence" value="ECO:0007669"/>
    <property type="project" value="UniProtKB-KW"/>
</dbReference>
<evidence type="ECO:0000256" key="3">
    <source>
        <dbReference type="ARBA" id="ARBA00022692"/>
    </source>
</evidence>
<organism evidence="8">
    <name type="scientific">Amphimedon queenslandica</name>
    <name type="common">Sponge</name>
    <dbReference type="NCBI Taxonomy" id="400682"/>
    <lineage>
        <taxon>Eukaryota</taxon>
        <taxon>Metazoa</taxon>
        <taxon>Porifera</taxon>
        <taxon>Demospongiae</taxon>
        <taxon>Heteroscleromorpha</taxon>
        <taxon>Haplosclerida</taxon>
        <taxon>Niphatidae</taxon>
        <taxon>Amphimedon</taxon>
    </lineage>
</organism>
<feature type="transmembrane region" description="Helical" evidence="7">
    <location>
        <begin position="121"/>
        <end position="139"/>
    </location>
</feature>
<sequence>MIYWNFAAYPTAWVLSDWLLLLDTVTAELAFIITAGVALSLILVSHSLFKHKLENMSLIKNPIKLIVRVLCYARKHKYPENRSALTYWEEEAPSRLDLGKDKYGGPFTEEEVEDVKTFFRILPLFIATIGFTSALFLWQPLGKVVSNFSGHYIIFKYHGAYHITVLLLFFIYQFIIRGCFHKYIPSMLTRINAGLVFALLGCITQLLVHIFASYDFILIIRQMLFGITCFLIYPTSLEFTVAQSPEYMRGMMVGLCYSSMGIGSIIAFMLLFLIEKWQYYYIITISCAFQLLILVVFVILAKRYKYRVRENEVNIVQIVDDHYQRYMEQEDEYKRHKVTLENEANYVIND</sequence>
<keyword evidence="4" id="KW-0571">Peptide transport</keyword>
<dbReference type="InterPro" id="IPR000109">
    <property type="entry name" value="POT_fam"/>
</dbReference>
<comment type="similarity">
    <text evidence="2">Belongs to the major facilitator superfamily. Proton-dependent oligopeptide transporter (POT/PTR) (TC 2.A.17) family.</text>
</comment>
<proteinExistence type="inferred from homology"/>
<dbReference type="PANTHER" id="PTHR11654">
    <property type="entry name" value="OLIGOPEPTIDE TRANSPORTER-RELATED"/>
    <property type="match status" value="1"/>
</dbReference>
<keyword evidence="6 7" id="KW-0472">Membrane</keyword>
<feature type="transmembrane region" description="Helical" evidence="7">
    <location>
        <begin position="29"/>
        <end position="49"/>
    </location>
</feature>
<feature type="transmembrane region" description="Helical" evidence="7">
    <location>
        <begin position="218"/>
        <end position="241"/>
    </location>
</feature>
<keyword evidence="4" id="KW-0653">Protein transport</keyword>
<keyword evidence="3 7" id="KW-0812">Transmembrane</keyword>
<evidence type="ECO:0000256" key="7">
    <source>
        <dbReference type="SAM" id="Phobius"/>
    </source>
</evidence>
<keyword evidence="5 7" id="KW-1133">Transmembrane helix</keyword>
<dbReference type="InterPro" id="IPR036259">
    <property type="entry name" value="MFS_trans_sf"/>
</dbReference>
<feature type="transmembrane region" description="Helical" evidence="7">
    <location>
        <begin position="253"/>
        <end position="274"/>
    </location>
</feature>